<sequence>MVQAHHSESPHGAIDVLGRPLHAQSATLDGPHNERGDGDGPEAAGSASAAGGADEDVYGRVFDGLLVLALQYEPDVLCHAGGLYDSISASWPRMVARSRLGHDIADGPDVLRGAHAHILVDVDIPPLVEEIRRQERRVGHEARRREVQVCEQLLAARQHHPRLAAIAIAIAIAIAGVDLVRPDALPHVDAELAELALDAAGRGVAADELRAGVEQDDRLGGELVLDLRRDLDAGRAAARDDDVRRGADARGGGVQAGNELVVRAGRLPGHARLRGVGARRDDEVVIRDAPLAVRSRRRDAHRLGQRVEPRRGAEDELDAAGGVLRQPRRDGLQELLVLDDAGDDGAHGGDGPVEVAVLRERQTGTSWGMLDGSTAHLGD</sequence>
<feature type="compositionally biased region" description="Low complexity" evidence="1">
    <location>
        <begin position="41"/>
        <end position="51"/>
    </location>
</feature>
<protein>
    <submittedName>
        <fullName evidence="2">Uncharacterized protein</fullName>
    </submittedName>
</protein>
<evidence type="ECO:0000313" key="3">
    <source>
        <dbReference type="Proteomes" id="UP000036947"/>
    </source>
</evidence>
<evidence type="ECO:0000313" key="2">
    <source>
        <dbReference type="EMBL" id="KND92891.1"/>
    </source>
</evidence>
<dbReference type="EMBL" id="LFRF01000004">
    <property type="protein sequence ID" value="KND92891.1"/>
    <property type="molecule type" value="Genomic_DNA"/>
</dbReference>
<organism evidence="2 3">
    <name type="scientific">Tolypocladium ophioglossoides (strain CBS 100239)</name>
    <name type="common">Snaketongue truffleclub</name>
    <name type="synonym">Elaphocordyceps ophioglossoides</name>
    <dbReference type="NCBI Taxonomy" id="1163406"/>
    <lineage>
        <taxon>Eukaryota</taxon>
        <taxon>Fungi</taxon>
        <taxon>Dikarya</taxon>
        <taxon>Ascomycota</taxon>
        <taxon>Pezizomycotina</taxon>
        <taxon>Sordariomycetes</taxon>
        <taxon>Hypocreomycetidae</taxon>
        <taxon>Hypocreales</taxon>
        <taxon>Ophiocordycipitaceae</taxon>
        <taxon>Tolypocladium</taxon>
    </lineage>
</organism>
<keyword evidence="3" id="KW-1185">Reference proteome</keyword>
<comment type="caution">
    <text evidence="2">The sequence shown here is derived from an EMBL/GenBank/DDBJ whole genome shotgun (WGS) entry which is preliminary data.</text>
</comment>
<feature type="region of interest" description="Disordered" evidence="1">
    <location>
        <begin position="24"/>
        <end position="51"/>
    </location>
</feature>
<dbReference type="Proteomes" id="UP000036947">
    <property type="component" value="Unassembled WGS sequence"/>
</dbReference>
<dbReference type="OrthoDB" id="10643613at2759"/>
<accession>A0A0L0NFK9</accession>
<evidence type="ECO:0000256" key="1">
    <source>
        <dbReference type="SAM" id="MobiDB-lite"/>
    </source>
</evidence>
<name>A0A0L0NFK9_TOLOC</name>
<reference evidence="2 3" key="1">
    <citation type="journal article" date="2015" name="BMC Genomics">
        <title>The genome of the truffle-parasite Tolypocladium ophioglossoides and the evolution of antifungal peptaibiotics.</title>
        <authorList>
            <person name="Quandt C.A."/>
            <person name="Bushley K.E."/>
            <person name="Spatafora J.W."/>
        </authorList>
    </citation>
    <scope>NUCLEOTIDE SEQUENCE [LARGE SCALE GENOMIC DNA]</scope>
    <source>
        <strain evidence="2 3">CBS 100239</strain>
    </source>
</reference>
<proteinExistence type="predicted"/>
<dbReference type="AlphaFoldDB" id="A0A0L0NFK9"/>
<gene>
    <name evidence="2" type="ORF">TOPH_02189</name>
</gene>